<proteinExistence type="predicted"/>
<evidence type="ECO:0000313" key="1">
    <source>
        <dbReference type="EMBL" id="CAD9083819.1"/>
    </source>
</evidence>
<protein>
    <submittedName>
        <fullName evidence="1">Uncharacterized protein</fullName>
    </submittedName>
</protein>
<dbReference type="SUPFAM" id="SSF143456">
    <property type="entry name" value="VC0467-like"/>
    <property type="match status" value="1"/>
</dbReference>
<organism evidence="1">
    <name type="scientific">Percolomonas cosmopolitus</name>
    <dbReference type="NCBI Taxonomy" id="63605"/>
    <lineage>
        <taxon>Eukaryota</taxon>
        <taxon>Discoba</taxon>
        <taxon>Heterolobosea</taxon>
        <taxon>Tetramitia</taxon>
        <taxon>Eutetramitia</taxon>
        <taxon>Percolomonadidae</taxon>
        <taxon>Percolomonas</taxon>
    </lineage>
</organism>
<accession>A0A7S1KSB3</accession>
<dbReference type="AlphaFoldDB" id="A0A7S1KSB3"/>
<dbReference type="PANTHER" id="PTHR31984">
    <property type="entry name" value="TRANSPORTER, PUTATIVE (DUF179)-RELATED"/>
    <property type="match status" value="1"/>
</dbReference>
<dbReference type="InterPro" id="IPR003774">
    <property type="entry name" value="AlgH-like"/>
</dbReference>
<dbReference type="EMBL" id="HBGD01008600">
    <property type="protein sequence ID" value="CAD9083819.1"/>
    <property type="molecule type" value="Transcribed_RNA"/>
</dbReference>
<dbReference type="PANTHER" id="PTHR31984:SF17">
    <property type="entry name" value="TRANSCRIPTIONAL REGULATOR"/>
    <property type="match status" value="1"/>
</dbReference>
<reference evidence="1" key="1">
    <citation type="submission" date="2021-01" db="EMBL/GenBank/DDBJ databases">
        <authorList>
            <person name="Corre E."/>
            <person name="Pelletier E."/>
            <person name="Niang G."/>
            <person name="Scheremetjew M."/>
            <person name="Finn R."/>
            <person name="Kale V."/>
            <person name="Holt S."/>
            <person name="Cochrane G."/>
            <person name="Meng A."/>
            <person name="Brown T."/>
            <person name="Cohen L."/>
        </authorList>
    </citation>
    <scope>NUCLEOTIDE SEQUENCE</scope>
    <source>
        <strain evidence="1">WS</strain>
    </source>
</reference>
<sequence>MTPQSSLPPLQWSLARTLTRLCHQYDKSPHLKSLLKSPIFTSNVSEAMRGNSAEFLSYYPYGAATGNSSPNQASPFSTLERTIIKQVYQSDQQIFYKPINRSFTEILRRVWRKPAEDEQIEHERLDAAFTFIRILNQNLMRERHGLSVLSASELANEEVDKDDRENFYEQLFGDDTQHESTAAAENIPRQSVEGSDLSHTTTAQPSLSTYNIQLLNSTADLKPGTFLVSHPLTREGVFYKTIIYLSEHHDKQGTVGFTINKSTSHMGMRAALGGRHPSAHPTTQRSGGPVVSGKHRIVKQNDGKVSVIRTGNPSNYSKARLRLQKKQSDEDKVPSDQIDKEIVFVNSTEWTSGQLESEIERGSWFLCSADVDLMFDKADSGEALWDELMTTLGGEFQDFVRVHRRSKMYRKKPRRSMHTLSL</sequence>
<dbReference type="Pfam" id="PF02622">
    <property type="entry name" value="DUF179"/>
    <property type="match status" value="1"/>
</dbReference>
<gene>
    <name evidence="1" type="ORF">PCOS0759_LOCUS7073</name>
</gene>
<dbReference type="Gene3D" id="3.40.1740.10">
    <property type="entry name" value="VC0467-like"/>
    <property type="match status" value="1"/>
</dbReference>
<name>A0A7S1KSB3_9EUKA</name>